<dbReference type="PANTHER" id="PTHR48139">
    <property type="entry name" value="SI:DKEY-56M19.5"/>
    <property type="match status" value="1"/>
</dbReference>
<evidence type="ECO:0000259" key="4">
    <source>
        <dbReference type="Pfam" id="PF25289"/>
    </source>
</evidence>
<reference evidence="5" key="1">
    <citation type="journal article" date="2023" name="Mol. Phylogenet. Evol.">
        <title>Genome-scale phylogeny and comparative genomics of the fungal order Sordariales.</title>
        <authorList>
            <person name="Hensen N."/>
            <person name="Bonometti L."/>
            <person name="Westerberg I."/>
            <person name="Brannstrom I.O."/>
            <person name="Guillou S."/>
            <person name="Cros-Aarteil S."/>
            <person name="Calhoun S."/>
            <person name="Haridas S."/>
            <person name="Kuo A."/>
            <person name="Mondo S."/>
            <person name="Pangilinan J."/>
            <person name="Riley R."/>
            <person name="LaButti K."/>
            <person name="Andreopoulos B."/>
            <person name="Lipzen A."/>
            <person name="Chen C."/>
            <person name="Yan M."/>
            <person name="Daum C."/>
            <person name="Ng V."/>
            <person name="Clum A."/>
            <person name="Steindorff A."/>
            <person name="Ohm R.A."/>
            <person name="Martin F."/>
            <person name="Silar P."/>
            <person name="Natvig D.O."/>
            <person name="Lalanne C."/>
            <person name="Gautier V."/>
            <person name="Ament-Velasquez S.L."/>
            <person name="Kruys A."/>
            <person name="Hutchinson M.I."/>
            <person name="Powell A.J."/>
            <person name="Barry K."/>
            <person name="Miller A.N."/>
            <person name="Grigoriev I.V."/>
            <person name="Debuchy R."/>
            <person name="Gladieux P."/>
            <person name="Hiltunen Thoren M."/>
            <person name="Johannesson H."/>
        </authorList>
    </citation>
    <scope>NUCLEOTIDE SEQUENCE</scope>
    <source>
        <strain evidence="5">PSN309</strain>
    </source>
</reference>
<dbReference type="Proteomes" id="UP001302126">
    <property type="component" value="Unassembled WGS sequence"/>
</dbReference>
<feature type="region of interest" description="Disordered" evidence="2">
    <location>
        <begin position="1"/>
        <end position="60"/>
    </location>
</feature>
<feature type="compositionally biased region" description="Low complexity" evidence="2">
    <location>
        <begin position="761"/>
        <end position="780"/>
    </location>
</feature>
<feature type="compositionally biased region" description="Pro residues" evidence="2">
    <location>
        <begin position="641"/>
        <end position="666"/>
    </location>
</feature>
<dbReference type="InterPro" id="IPR057199">
    <property type="entry name" value="DUF7877"/>
</dbReference>
<evidence type="ECO:0000256" key="2">
    <source>
        <dbReference type="SAM" id="MobiDB-lite"/>
    </source>
</evidence>
<dbReference type="Pfam" id="PF25009">
    <property type="entry name" value="DUF7785"/>
    <property type="match status" value="1"/>
</dbReference>
<feature type="region of interest" description="Disordered" evidence="2">
    <location>
        <begin position="945"/>
        <end position="988"/>
    </location>
</feature>
<feature type="compositionally biased region" description="Polar residues" evidence="2">
    <location>
        <begin position="696"/>
        <end position="709"/>
    </location>
</feature>
<evidence type="ECO:0000313" key="5">
    <source>
        <dbReference type="EMBL" id="KAK4192191.1"/>
    </source>
</evidence>
<feature type="compositionally biased region" description="Low complexity" evidence="2">
    <location>
        <begin position="719"/>
        <end position="734"/>
    </location>
</feature>
<accession>A0AAN6X221</accession>
<keyword evidence="6" id="KW-1185">Reference proteome</keyword>
<feature type="domain" description="DUF7877" evidence="4">
    <location>
        <begin position="65"/>
        <end position="176"/>
    </location>
</feature>
<evidence type="ECO:0000259" key="3">
    <source>
        <dbReference type="Pfam" id="PF25009"/>
    </source>
</evidence>
<feature type="coiled-coil region" evidence="1">
    <location>
        <begin position="451"/>
        <end position="485"/>
    </location>
</feature>
<protein>
    <submittedName>
        <fullName evidence="5">Uncharacterized protein</fullName>
    </submittedName>
</protein>
<feature type="region of interest" description="Disordered" evidence="2">
    <location>
        <begin position="492"/>
        <end position="514"/>
    </location>
</feature>
<feature type="compositionally biased region" description="Low complexity" evidence="2">
    <location>
        <begin position="821"/>
        <end position="835"/>
    </location>
</feature>
<proteinExistence type="predicted"/>
<feature type="domain" description="DUF7785" evidence="3">
    <location>
        <begin position="462"/>
        <end position="562"/>
    </location>
</feature>
<feature type="compositionally biased region" description="Low complexity" evidence="2">
    <location>
        <begin position="787"/>
        <end position="802"/>
    </location>
</feature>
<sequence>MASSAVATPLANGVAALSRADSPASVNSSTKRKRDASDNDGESNSHDDKASKPSVNGLQTCQDPQSLIRDFFNVLQSLDTTTAASILERPLPQPESLPSDGEPSPKRAKSEDVDSKSITTIASKVSQGVYRILDDLMCDLVKTAKSQIESFEASDRAANEPIITKITAFKNKALELYKRELAYPNIPRPAPVKSAPFPDTAGGLVLTAVGAAPTLRSLYTSLQHTSSSEDGSNSILPASLPNGVSVTRILPEIAATGDKSGRSLTLGELFPSPRNLPPLQPPKAPKNTTKSNVLTVYHPELTDKSKYRSGTYFSQNLSTGNWLDYSNATPAIHAKTKQRERAQSLAGVKPSSTELEVSEMEALFRGAFSSFAPSKDDSGAIVPSGQISRMWWQRVGRRNFEKLIDAHDTEVSEVEKNPEVVGDAGISMDIDEDLVKEAVQSWDEQAVDPSLDQVLGKKSDHDKEVDDLLEEVSDLIETLASFQRNRNLTVPTSQDRYSADPNNGDMMRGGGLSQQPTEEETLTYQALKAQLSLIIQTLPPYAVARLNSDKLEELAVSTKIEVRSDEYRGVMEEDEPARLARQAVQAAASANQRQAHRTPSVSSASYGNHQYQPQFTPSARPIGNAQHFPQTPVRPQGPNMFPRPPSTVPIPQPHHPVQPRQPPPTQYRPQMYAPQLAKAQGPYGHSNMPQQYVAASPTQPRMQPHTNFMGQPGGPAPRYPQGYPAGYQQQQQQPQPQPIHPQHPPQSPHPHPQQPPHHPQQHVPQHPQQHPQQHAPQHFPQHPPQQHPQHLPQHQQQAYPPHVNGQMPRTMSPQVPQQAHPYQQSPTPPQQHQQIPRPPYGSPGMQHNPMQRQQYPGSPGPGMVPGGRGSLTGFATVMPEVQQRQVMEQARARAEVEQRVSGHMGKMTQGEVVGLAGIGLGGHVDVHKVAAAKMQMGHNGVAPSPSPKIPMHHGGPTPTPPINGTQTPVPIPHMGGAPSPAHVTKPSA</sequence>
<organism evidence="5 6">
    <name type="scientific">Podospora australis</name>
    <dbReference type="NCBI Taxonomy" id="1536484"/>
    <lineage>
        <taxon>Eukaryota</taxon>
        <taxon>Fungi</taxon>
        <taxon>Dikarya</taxon>
        <taxon>Ascomycota</taxon>
        <taxon>Pezizomycotina</taxon>
        <taxon>Sordariomycetes</taxon>
        <taxon>Sordariomycetidae</taxon>
        <taxon>Sordariales</taxon>
        <taxon>Podosporaceae</taxon>
        <taxon>Podospora</taxon>
    </lineage>
</organism>
<feature type="compositionally biased region" description="Polar residues" evidence="2">
    <location>
        <begin position="807"/>
        <end position="817"/>
    </location>
</feature>
<dbReference type="Pfam" id="PF25289">
    <property type="entry name" value="DUF7877"/>
    <property type="match status" value="1"/>
</dbReference>
<feature type="region of interest" description="Disordered" evidence="2">
    <location>
        <begin position="586"/>
        <end position="866"/>
    </location>
</feature>
<comment type="caution">
    <text evidence="5">The sequence shown here is derived from an EMBL/GenBank/DDBJ whole genome shotgun (WGS) entry which is preliminary data.</text>
</comment>
<feature type="compositionally biased region" description="Polar residues" evidence="2">
    <location>
        <begin position="599"/>
        <end position="617"/>
    </location>
</feature>
<feature type="compositionally biased region" description="Basic and acidic residues" evidence="2">
    <location>
        <begin position="103"/>
        <end position="115"/>
    </location>
</feature>
<dbReference type="EMBL" id="MU864355">
    <property type="protein sequence ID" value="KAK4192191.1"/>
    <property type="molecule type" value="Genomic_DNA"/>
</dbReference>
<name>A0AAN6X221_9PEZI</name>
<feature type="compositionally biased region" description="Pro residues" evidence="2">
    <location>
        <begin position="735"/>
        <end position="758"/>
    </location>
</feature>
<keyword evidence="1" id="KW-0175">Coiled coil</keyword>
<reference evidence="5" key="2">
    <citation type="submission" date="2023-05" db="EMBL/GenBank/DDBJ databases">
        <authorList>
            <consortium name="Lawrence Berkeley National Laboratory"/>
            <person name="Steindorff A."/>
            <person name="Hensen N."/>
            <person name="Bonometti L."/>
            <person name="Westerberg I."/>
            <person name="Brannstrom I.O."/>
            <person name="Guillou S."/>
            <person name="Cros-Aarteil S."/>
            <person name="Calhoun S."/>
            <person name="Haridas S."/>
            <person name="Kuo A."/>
            <person name="Mondo S."/>
            <person name="Pangilinan J."/>
            <person name="Riley R."/>
            <person name="Labutti K."/>
            <person name="Andreopoulos B."/>
            <person name="Lipzen A."/>
            <person name="Chen C."/>
            <person name="Yanf M."/>
            <person name="Daum C."/>
            <person name="Ng V."/>
            <person name="Clum A."/>
            <person name="Ohm R."/>
            <person name="Martin F."/>
            <person name="Silar P."/>
            <person name="Natvig D."/>
            <person name="Lalanne C."/>
            <person name="Gautier V."/>
            <person name="Ament-Velasquez S.L."/>
            <person name="Kruys A."/>
            <person name="Hutchinson M.I."/>
            <person name="Powell A.J."/>
            <person name="Barry K."/>
            <person name="Miller A.N."/>
            <person name="Grigoriev I.V."/>
            <person name="Debuchy R."/>
            <person name="Gladieux P."/>
            <person name="Thoren M.H."/>
            <person name="Johannesson H."/>
        </authorList>
    </citation>
    <scope>NUCLEOTIDE SEQUENCE</scope>
    <source>
        <strain evidence="5">PSN309</strain>
    </source>
</reference>
<feature type="region of interest" description="Disordered" evidence="2">
    <location>
        <begin position="85"/>
        <end position="116"/>
    </location>
</feature>
<dbReference type="InterPro" id="IPR056687">
    <property type="entry name" value="DUF7785"/>
</dbReference>
<evidence type="ECO:0000256" key="1">
    <source>
        <dbReference type="SAM" id="Coils"/>
    </source>
</evidence>
<dbReference type="AlphaFoldDB" id="A0AAN6X221"/>
<evidence type="ECO:0000313" key="6">
    <source>
        <dbReference type="Proteomes" id="UP001302126"/>
    </source>
</evidence>
<dbReference type="PANTHER" id="PTHR48139:SF1">
    <property type="entry name" value="FIBROUS SHEATH CABYR-BINDING PROTEIN"/>
    <property type="match status" value="1"/>
</dbReference>
<gene>
    <name evidence="5" type="ORF">QBC35DRAFT_374164</name>
</gene>